<dbReference type="OrthoDB" id="9778478at2"/>
<name>Q21A65_RHOPB</name>
<proteinExistence type="inferred from homology"/>
<dbReference type="EMBL" id="CP000301">
    <property type="protein sequence ID" value="ABD86721.1"/>
    <property type="molecule type" value="Genomic_DNA"/>
</dbReference>
<evidence type="ECO:0000256" key="5">
    <source>
        <dbReference type="ARBA" id="ARBA00022840"/>
    </source>
</evidence>
<comment type="similarity">
    <text evidence="1">Belongs to the four-carbon acid sugar kinase family.</text>
</comment>
<dbReference type="eggNOG" id="COG3395">
    <property type="taxonomic scope" value="Bacteria"/>
</dbReference>
<evidence type="ECO:0000256" key="6">
    <source>
        <dbReference type="ARBA" id="ARBA00023277"/>
    </source>
</evidence>
<evidence type="ECO:0000259" key="7">
    <source>
        <dbReference type="Pfam" id="PF07005"/>
    </source>
</evidence>
<evidence type="ECO:0000256" key="2">
    <source>
        <dbReference type="ARBA" id="ARBA00022679"/>
    </source>
</evidence>
<feature type="domain" description="Four-carbon acid sugar kinase N-terminal" evidence="7">
    <location>
        <begin position="18"/>
        <end position="135"/>
    </location>
</feature>
<evidence type="ECO:0000259" key="8">
    <source>
        <dbReference type="Pfam" id="PF17042"/>
    </source>
</evidence>
<evidence type="ECO:0008006" key="10">
    <source>
        <dbReference type="Google" id="ProtNLM"/>
    </source>
</evidence>
<dbReference type="AlphaFoldDB" id="Q21A65"/>
<dbReference type="SUPFAM" id="SSF142764">
    <property type="entry name" value="YgbK-like"/>
    <property type="match status" value="1"/>
</dbReference>
<evidence type="ECO:0000256" key="1">
    <source>
        <dbReference type="ARBA" id="ARBA00005715"/>
    </source>
</evidence>
<evidence type="ECO:0000256" key="3">
    <source>
        <dbReference type="ARBA" id="ARBA00022741"/>
    </source>
</evidence>
<dbReference type="STRING" id="316056.RPC_1158"/>
<organism evidence="9">
    <name type="scientific">Rhodopseudomonas palustris (strain BisB18)</name>
    <dbReference type="NCBI Taxonomy" id="316056"/>
    <lineage>
        <taxon>Bacteria</taxon>
        <taxon>Pseudomonadati</taxon>
        <taxon>Pseudomonadota</taxon>
        <taxon>Alphaproteobacteria</taxon>
        <taxon>Hyphomicrobiales</taxon>
        <taxon>Nitrobacteraceae</taxon>
        <taxon>Rhodopseudomonas</taxon>
    </lineage>
</organism>
<dbReference type="InterPro" id="IPR037051">
    <property type="entry name" value="4-carb_acid_sugar_kinase_N_sf"/>
</dbReference>
<dbReference type="KEGG" id="rpc:RPC_1158"/>
<keyword evidence="6" id="KW-0119">Carbohydrate metabolism</keyword>
<dbReference type="Pfam" id="PF07005">
    <property type="entry name" value="SBD_N"/>
    <property type="match status" value="1"/>
</dbReference>
<keyword evidence="3" id="KW-0547">Nucleotide-binding</keyword>
<evidence type="ECO:0000256" key="4">
    <source>
        <dbReference type="ARBA" id="ARBA00022777"/>
    </source>
</evidence>
<reference evidence="9" key="1">
    <citation type="submission" date="2006-03" db="EMBL/GenBank/DDBJ databases">
        <title>Complete sequence of Rhodopseudomonas palustris BisB18.</title>
        <authorList>
            <consortium name="US DOE Joint Genome Institute"/>
            <person name="Copeland A."/>
            <person name="Lucas S."/>
            <person name="Lapidus A."/>
            <person name="Barry K."/>
            <person name="Detter J.C."/>
            <person name="Glavina del Rio T."/>
            <person name="Hammon N."/>
            <person name="Israni S."/>
            <person name="Dalin E."/>
            <person name="Tice H."/>
            <person name="Pitluck S."/>
            <person name="Chain P."/>
            <person name="Malfatti S."/>
            <person name="Shin M."/>
            <person name="Vergez L."/>
            <person name="Schmutz J."/>
            <person name="Larimer F."/>
            <person name="Land M."/>
            <person name="Hauser L."/>
            <person name="Pelletier D.A."/>
            <person name="Kyrpides N."/>
            <person name="Anderson I."/>
            <person name="Oda Y."/>
            <person name="Harwood C.S."/>
            <person name="Richardson P."/>
        </authorList>
    </citation>
    <scope>NUCLEOTIDE SEQUENCE [LARGE SCALE GENOMIC DNA]</scope>
    <source>
        <strain evidence="9">BisB18</strain>
    </source>
</reference>
<sequence length="382" mass="39865">MSVREIFGAERTRSTRLCLVADDLTGALDTAAQFVSVSSPISVCWGDAALDRSVAFDTGAREKSGAEAAALVAERLAQTPHDPSALHYAKLDTLLRGHPAEEIAAWLRSGAFVRCIVAPAFPHHGRITRQGRQYRRHGDSWTAVAADLTKDLERLGFRVAARCPGAPAPDGISLWDAETDADLDAIVAAARAAATPTLWCGSSGLAAALARSLGAPPSRAATNLVRPVLGLFGSDQPVTADQLAACGGVALAAPDGGAAIAKDIAERLSRDGVALVSLAIPDGAPRPQAAATIAREFGRLVREMAPPSTLLVAGGETLRALCAILETDHLELVGQTEPGVPRSIMRGGRFDGVDVVSKSGAFGDRDLLRRLLALDLRRGVFA</sequence>
<dbReference type="GO" id="GO:0005524">
    <property type="term" value="F:ATP binding"/>
    <property type="evidence" value="ECO:0007669"/>
    <property type="project" value="UniProtKB-KW"/>
</dbReference>
<evidence type="ECO:0000313" key="9">
    <source>
        <dbReference type="EMBL" id="ABD86721.1"/>
    </source>
</evidence>
<dbReference type="Gene3D" id="3.40.50.10840">
    <property type="entry name" value="Putative sugar-binding, N-terminal domain"/>
    <property type="match status" value="1"/>
</dbReference>
<accession>Q21A65</accession>
<dbReference type="InterPro" id="IPR010737">
    <property type="entry name" value="4-carb_acid_sugar_kinase_N"/>
</dbReference>
<dbReference type="Gene3D" id="3.40.980.20">
    <property type="entry name" value="Four-carbon acid sugar kinase, nucleotide binding domain"/>
    <property type="match status" value="1"/>
</dbReference>
<dbReference type="RefSeq" id="WP_011471626.1">
    <property type="nucleotide sequence ID" value="NC_007925.1"/>
</dbReference>
<keyword evidence="2" id="KW-0808">Transferase</keyword>
<keyword evidence="5" id="KW-0067">ATP-binding</keyword>
<gene>
    <name evidence="9" type="ordered locus">RPC_1158</name>
</gene>
<protein>
    <recommendedName>
        <fullName evidence="10">Hrp-dependent type III effector protein</fullName>
    </recommendedName>
</protein>
<feature type="domain" description="Four-carbon acid sugar kinase nucleotide binding" evidence="8">
    <location>
        <begin position="275"/>
        <end position="368"/>
    </location>
</feature>
<dbReference type="Pfam" id="PF17042">
    <property type="entry name" value="NBD_C"/>
    <property type="match status" value="1"/>
</dbReference>
<keyword evidence="4" id="KW-0418">Kinase</keyword>
<dbReference type="GO" id="GO:0016301">
    <property type="term" value="F:kinase activity"/>
    <property type="evidence" value="ECO:0007669"/>
    <property type="project" value="UniProtKB-KW"/>
</dbReference>
<dbReference type="InterPro" id="IPR042213">
    <property type="entry name" value="NBD_C_sf"/>
</dbReference>
<dbReference type="InterPro" id="IPR031475">
    <property type="entry name" value="NBD_C"/>
</dbReference>
<dbReference type="HOGENOM" id="CLU_029424_0_0_5"/>